<keyword evidence="5" id="KW-0547">Nucleotide-binding</keyword>
<keyword evidence="8" id="KW-0472">Membrane</keyword>
<organism evidence="10 11">
    <name type="scientific">Hyphomonas adhaerens</name>
    <dbReference type="NCBI Taxonomy" id="81029"/>
    <lineage>
        <taxon>Bacteria</taxon>
        <taxon>Pseudomonadati</taxon>
        <taxon>Pseudomonadota</taxon>
        <taxon>Alphaproteobacteria</taxon>
        <taxon>Hyphomonadales</taxon>
        <taxon>Hyphomonadaceae</taxon>
        <taxon>Hyphomonas</taxon>
    </lineage>
</organism>
<dbReference type="InterPro" id="IPR036890">
    <property type="entry name" value="HATPase_C_sf"/>
</dbReference>
<evidence type="ECO:0000256" key="7">
    <source>
        <dbReference type="ARBA" id="ARBA00022840"/>
    </source>
</evidence>
<dbReference type="Pfam" id="PF07568">
    <property type="entry name" value="HisKA_2"/>
    <property type="match status" value="1"/>
</dbReference>
<keyword evidence="8" id="KW-0812">Transmembrane</keyword>
<evidence type="ECO:0000256" key="6">
    <source>
        <dbReference type="ARBA" id="ARBA00022777"/>
    </source>
</evidence>
<dbReference type="GO" id="GO:0005524">
    <property type="term" value="F:ATP binding"/>
    <property type="evidence" value="ECO:0007669"/>
    <property type="project" value="UniProtKB-KW"/>
</dbReference>
<dbReference type="GO" id="GO:0004673">
    <property type="term" value="F:protein histidine kinase activity"/>
    <property type="evidence" value="ECO:0007669"/>
    <property type="project" value="UniProtKB-EC"/>
</dbReference>
<evidence type="ECO:0000256" key="5">
    <source>
        <dbReference type="ARBA" id="ARBA00022741"/>
    </source>
</evidence>
<comment type="caution">
    <text evidence="10">The sequence shown here is derived from an EMBL/GenBank/DDBJ whole genome shotgun (WGS) entry which is preliminary data.</text>
</comment>
<evidence type="ECO:0000256" key="3">
    <source>
        <dbReference type="ARBA" id="ARBA00022553"/>
    </source>
</evidence>
<keyword evidence="4" id="KW-0808">Transferase</keyword>
<dbReference type="CDD" id="cd18773">
    <property type="entry name" value="PDC1_HK_sensor"/>
    <property type="match status" value="1"/>
</dbReference>
<evidence type="ECO:0000259" key="9">
    <source>
        <dbReference type="PROSITE" id="PS50109"/>
    </source>
</evidence>
<dbReference type="Proteomes" id="UP000259610">
    <property type="component" value="Unassembled WGS sequence"/>
</dbReference>
<protein>
    <recommendedName>
        <fullName evidence="2">histidine kinase</fullName>
        <ecNumber evidence="2">2.7.13.3</ecNumber>
    </recommendedName>
</protein>
<dbReference type="InterPro" id="IPR003594">
    <property type="entry name" value="HATPase_dom"/>
</dbReference>
<keyword evidence="3" id="KW-0597">Phosphoprotein</keyword>
<dbReference type="EMBL" id="DMAN01000115">
    <property type="protein sequence ID" value="HAE26546.1"/>
    <property type="molecule type" value="Genomic_DNA"/>
</dbReference>
<dbReference type="CDD" id="cd16917">
    <property type="entry name" value="HATPase_UhpB-NarQ-NarX-like"/>
    <property type="match status" value="1"/>
</dbReference>
<dbReference type="PANTHER" id="PTHR41523:SF8">
    <property type="entry name" value="ETHYLENE RESPONSE SENSOR PROTEIN"/>
    <property type="match status" value="1"/>
</dbReference>
<proteinExistence type="predicted"/>
<sequence length="561" mass="61181">MPDRAASSSLRRRLVATLAIALTPVLLLGAVSAYMDAREALRTRSNELLLIAGASVDGVDQTIDEAELLLNLFKDDIGTSNCGEIYNKLLPSVPALSSLIRFDADGVALCANNREPGFKMSNPDWNQRLKHEVATFRTDAFFGQATEDWIFAIFTRVDTPDGTFDGSVALGLRSRSLASFARASVIADGVEVAIADGDGRVFGSEHFSQIDPNWVTEAAETRTSKMFVLRRQNASPMDVVIRPVGPANVFAVISRESPGFWSEFTLQPVSSFGLPLLAFSIALLAVWLAIDSLVLRWLSRLIRIARVYGAGRYAFRAGDAMASAPVEIAELAEAMEDMATDIDQRDSDLKAAINVRDAAVKEIHHRVKNNLQIVTSFLNLQGRQLQDPEARLAISAARHRIDALAIVHQTLYQHERLELVSMRPFLKGLIDHLAEALGMDTRNIRISQSYEDIERPADDAIPVALFLVEAVTNTTKYAFGDENGGEVTITLTLDEDGNTTLKVADNGIGFDTSSGDVRKGLGSKLMTAFSRQLRAELTIDSTPGEGTVISLYMPDINKAPG</sequence>
<evidence type="ECO:0000313" key="10">
    <source>
        <dbReference type="EMBL" id="HAE26546.1"/>
    </source>
</evidence>
<name>A0A3B9GWB0_9PROT</name>
<dbReference type="PANTHER" id="PTHR41523">
    <property type="entry name" value="TWO-COMPONENT SYSTEM SENSOR PROTEIN"/>
    <property type="match status" value="1"/>
</dbReference>
<dbReference type="SUPFAM" id="SSF55874">
    <property type="entry name" value="ATPase domain of HSP90 chaperone/DNA topoisomerase II/histidine kinase"/>
    <property type="match status" value="1"/>
</dbReference>
<keyword evidence="8" id="KW-1133">Transmembrane helix</keyword>
<evidence type="ECO:0000256" key="2">
    <source>
        <dbReference type="ARBA" id="ARBA00012438"/>
    </source>
</evidence>
<evidence type="ECO:0000256" key="4">
    <source>
        <dbReference type="ARBA" id="ARBA00022679"/>
    </source>
</evidence>
<dbReference type="EC" id="2.7.13.3" evidence="2"/>
<reference evidence="10 11" key="1">
    <citation type="journal article" date="2018" name="Nat. Biotechnol.">
        <title>A standardized bacterial taxonomy based on genome phylogeny substantially revises the tree of life.</title>
        <authorList>
            <person name="Parks D.H."/>
            <person name="Chuvochina M."/>
            <person name="Waite D.W."/>
            <person name="Rinke C."/>
            <person name="Skarshewski A."/>
            <person name="Chaumeil P.A."/>
            <person name="Hugenholtz P."/>
        </authorList>
    </citation>
    <scope>NUCLEOTIDE SEQUENCE [LARGE SCALE GENOMIC DNA]</scope>
    <source>
        <strain evidence="10">UBA8733</strain>
    </source>
</reference>
<evidence type="ECO:0000313" key="11">
    <source>
        <dbReference type="Proteomes" id="UP000259610"/>
    </source>
</evidence>
<keyword evidence="6" id="KW-0418">Kinase</keyword>
<feature type="transmembrane region" description="Helical" evidence="8">
    <location>
        <begin position="272"/>
        <end position="298"/>
    </location>
</feature>
<evidence type="ECO:0000256" key="1">
    <source>
        <dbReference type="ARBA" id="ARBA00000085"/>
    </source>
</evidence>
<dbReference type="Gene3D" id="3.30.450.20">
    <property type="entry name" value="PAS domain"/>
    <property type="match status" value="2"/>
</dbReference>
<gene>
    <name evidence="10" type="ORF">DCG58_05255</name>
</gene>
<dbReference type="PROSITE" id="PS50109">
    <property type="entry name" value="HIS_KIN"/>
    <property type="match status" value="1"/>
</dbReference>
<comment type="catalytic activity">
    <reaction evidence="1">
        <text>ATP + protein L-histidine = ADP + protein N-phospho-L-histidine.</text>
        <dbReference type="EC" id="2.7.13.3"/>
    </reaction>
</comment>
<dbReference type="Pfam" id="PF02518">
    <property type="entry name" value="HATPase_c"/>
    <property type="match status" value="1"/>
</dbReference>
<dbReference type="InterPro" id="IPR005467">
    <property type="entry name" value="His_kinase_dom"/>
</dbReference>
<dbReference type="SMART" id="SM00387">
    <property type="entry name" value="HATPase_c"/>
    <property type="match status" value="1"/>
</dbReference>
<accession>A0A3B9GWB0</accession>
<dbReference type="AlphaFoldDB" id="A0A3B9GWB0"/>
<evidence type="ECO:0000256" key="8">
    <source>
        <dbReference type="SAM" id="Phobius"/>
    </source>
</evidence>
<keyword evidence="7" id="KW-0067">ATP-binding</keyword>
<dbReference type="Gene3D" id="3.30.565.10">
    <property type="entry name" value="Histidine kinase-like ATPase, C-terminal domain"/>
    <property type="match status" value="1"/>
</dbReference>
<feature type="domain" description="Histidine kinase" evidence="9">
    <location>
        <begin position="362"/>
        <end position="557"/>
    </location>
</feature>
<dbReference type="InterPro" id="IPR011495">
    <property type="entry name" value="Sig_transdc_His_kin_sub2_dim/P"/>
</dbReference>